<feature type="compositionally biased region" description="Basic and acidic residues" evidence="1">
    <location>
        <begin position="1"/>
        <end position="11"/>
    </location>
</feature>
<dbReference type="EMBL" id="OU015567">
    <property type="protein sequence ID" value="CAG5113756.1"/>
    <property type="molecule type" value="Genomic_DNA"/>
</dbReference>
<evidence type="ECO:0000256" key="1">
    <source>
        <dbReference type="SAM" id="MobiDB-lite"/>
    </source>
</evidence>
<evidence type="ECO:0000313" key="3">
    <source>
        <dbReference type="Proteomes" id="UP001158576"/>
    </source>
</evidence>
<feature type="compositionally biased region" description="Acidic residues" evidence="1">
    <location>
        <begin position="68"/>
        <end position="77"/>
    </location>
</feature>
<sequence>MKIEEREHEPEINEDDPEEITEANPEATDDTNTFLEDDFGGFGEATANPSVEFNASFGEHANANQPQEDGDDDDFGDFGETNEAGDDDFGDFGGDDDFGDFSQTVAPPPQVPEVVNDLEPVSLGPVWEELKAATSYEQEEPEKTQYAWEERQESIDKLNDFLNASALDLTWNSSATKKMFEYIMPKFLQLTRDVEKEREAELEKIRKDKEEQSATKNAMSNGAKEMSKSLFNNFIV</sequence>
<reference evidence="2 3" key="1">
    <citation type="submission" date="2021-04" db="EMBL/GenBank/DDBJ databases">
        <authorList>
            <person name="Bliznina A."/>
        </authorList>
    </citation>
    <scope>NUCLEOTIDE SEQUENCE [LARGE SCALE GENOMIC DNA]</scope>
</reference>
<feature type="compositionally biased region" description="Acidic residues" evidence="1">
    <location>
        <begin position="83"/>
        <end position="99"/>
    </location>
</feature>
<proteinExistence type="predicted"/>
<feature type="region of interest" description="Disordered" evidence="1">
    <location>
        <begin position="1"/>
        <end position="115"/>
    </location>
</feature>
<accession>A0ABN7TG01</accession>
<feature type="region of interest" description="Disordered" evidence="1">
    <location>
        <begin position="203"/>
        <end position="236"/>
    </location>
</feature>
<keyword evidence="3" id="KW-1185">Reference proteome</keyword>
<organism evidence="2 3">
    <name type="scientific">Oikopleura dioica</name>
    <name type="common">Tunicate</name>
    <dbReference type="NCBI Taxonomy" id="34765"/>
    <lineage>
        <taxon>Eukaryota</taxon>
        <taxon>Metazoa</taxon>
        <taxon>Chordata</taxon>
        <taxon>Tunicata</taxon>
        <taxon>Appendicularia</taxon>
        <taxon>Copelata</taxon>
        <taxon>Oikopleuridae</taxon>
        <taxon>Oikopleura</taxon>
    </lineage>
</organism>
<gene>
    <name evidence="2" type="ORF">OKIOD_LOCUS16611</name>
</gene>
<feature type="compositionally biased region" description="Acidic residues" evidence="1">
    <location>
        <begin position="12"/>
        <end position="21"/>
    </location>
</feature>
<protein>
    <submittedName>
        <fullName evidence="2">Oidioi.mRNA.OKI2018_I69.chr2.g7846.t1.cds</fullName>
    </submittedName>
</protein>
<dbReference type="Proteomes" id="UP001158576">
    <property type="component" value="Chromosome 2"/>
</dbReference>
<name>A0ABN7TG01_OIKDI</name>
<evidence type="ECO:0000313" key="2">
    <source>
        <dbReference type="EMBL" id="CAG5113756.1"/>
    </source>
</evidence>
<feature type="compositionally biased region" description="Basic and acidic residues" evidence="1">
    <location>
        <begin position="203"/>
        <end position="213"/>
    </location>
</feature>